<keyword evidence="2" id="KW-1003">Cell membrane</keyword>
<dbReference type="PANTHER" id="PTHR30482">
    <property type="entry name" value="HIGH-AFFINITY BRANCHED-CHAIN AMINO ACID TRANSPORT SYSTEM PERMEASE"/>
    <property type="match status" value="1"/>
</dbReference>
<dbReference type="RefSeq" id="WP_131898630.1">
    <property type="nucleotide sequence ID" value="NZ_SMKZ01000037.1"/>
</dbReference>
<feature type="transmembrane region" description="Helical" evidence="6">
    <location>
        <begin position="316"/>
        <end position="335"/>
    </location>
</feature>
<keyword evidence="4 6" id="KW-1133">Transmembrane helix</keyword>
<comment type="caution">
    <text evidence="7">The sequence shown here is derived from an EMBL/GenBank/DDBJ whole genome shotgun (WGS) entry which is preliminary data.</text>
</comment>
<feature type="transmembrane region" description="Helical" evidence="6">
    <location>
        <begin position="241"/>
        <end position="257"/>
    </location>
</feature>
<feature type="transmembrane region" description="Helical" evidence="6">
    <location>
        <begin position="341"/>
        <end position="357"/>
    </location>
</feature>
<evidence type="ECO:0000256" key="5">
    <source>
        <dbReference type="ARBA" id="ARBA00023136"/>
    </source>
</evidence>
<gene>
    <name evidence="7" type="ORF">E1269_22235</name>
</gene>
<evidence type="ECO:0000256" key="6">
    <source>
        <dbReference type="SAM" id="Phobius"/>
    </source>
</evidence>
<dbReference type="GO" id="GO:0005886">
    <property type="term" value="C:plasma membrane"/>
    <property type="evidence" value="ECO:0007669"/>
    <property type="project" value="UniProtKB-SubCell"/>
</dbReference>
<dbReference type="GO" id="GO:0015658">
    <property type="term" value="F:branched-chain amino acid transmembrane transporter activity"/>
    <property type="evidence" value="ECO:0007669"/>
    <property type="project" value="InterPro"/>
</dbReference>
<feature type="non-terminal residue" evidence="7">
    <location>
        <position position="361"/>
    </location>
</feature>
<dbReference type="Pfam" id="PF02653">
    <property type="entry name" value="BPD_transp_2"/>
    <property type="match status" value="1"/>
</dbReference>
<feature type="transmembrane region" description="Helical" evidence="6">
    <location>
        <begin position="262"/>
        <end position="281"/>
    </location>
</feature>
<dbReference type="InParanoid" id="A0A4R5CS80"/>
<feature type="transmembrane region" description="Helical" evidence="6">
    <location>
        <begin position="162"/>
        <end position="181"/>
    </location>
</feature>
<dbReference type="CDD" id="cd06581">
    <property type="entry name" value="TM_PBP1_LivM_like"/>
    <property type="match status" value="1"/>
</dbReference>
<keyword evidence="3 6" id="KW-0812">Transmembrane</keyword>
<comment type="subcellular location">
    <subcellularLocation>
        <location evidence="1">Cell membrane</location>
        <topology evidence="1">Multi-pass membrane protein</topology>
    </subcellularLocation>
</comment>
<dbReference type="AlphaFoldDB" id="A0A4R5CS80"/>
<sequence length="361" mass="38022">MIRRGLPAFLVVFAALAALALWREDLGLPLFYLVLASTALFWIAQATSWNVLSGFSGYFSFGQGAFVGVGAYTTAVLGGRHGWDFAVTVPVAAGLSAVLALVIGGLAFRLRSFRGEIFALLTLAVPFILAALARVNSSIDGGQGVVVPVPDYPERLGQFQDFLYLLNLLVATAAVAAAFAIQHTRFGWALASIRDAEDVAEGLGVATFRYKMLAIAVTGLIGGAAGSLFALQIGFVTVESVFGLTIPLFVIVMSVLGGRAHWLGPVLGAVVIVLIQDRLSASGFEGWNLIVLGAVLAVLVVVAPDGLQLRLWRRPWQAVLALVVVTGALAVVDAWGAPLDWFVAGVLAAVAVVLWPARVRE</sequence>
<organism evidence="7 8">
    <name type="scientific">Jiangella asiatica</name>
    <dbReference type="NCBI Taxonomy" id="2530372"/>
    <lineage>
        <taxon>Bacteria</taxon>
        <taxon>Bacillati</taxon>
        <taxon>Actinomycetota</taxon>
        <taxon>Actinomycetes</taxon>
        <taxon>Jiangellales</taxon>
        <taxon>Jiangellaceae</taxon>
        <taxon>Jiangella</taxon>
    </lineage>
</organism>
<dbReference type="OrthoDB" id="9814461at2"/>
<dbReference type="Proteomes" id="UP000294739">
    <property type="component" value="Unassembled WGS sequence"/>
</dbReference>
<evidence type="ECO:0000256" key="4">
    <source>
        <dbReference type="ARBA" id="ARBA00022989"/>
    </source>
</evidence>
<feature type="transmembrane region" description="Helical" evidence="6">
    <location>
        <begin position="30"/>
        <end position="52"/>
    </location>
</feature>
<accession>A0A4R5CS80</accession>
<feature type="transmembrane region" description="Helical" evidence="6">
    <location>
        <begin position="85"/>
        <end position="110"/>
    </location>
</feature>
<keyword evidence="5 6" id="KW-0472">Membrane</keyword>
<feature type="transmembrane region" description="Helical" evidence="6">
    <location>
        <begin position="117"/>
        <end position="135"/>
    </location>
</feature>
<proteinExistence type="predicted"/>
<dbReference type="PANTHER" id="PTHR30482:SF17">
    <property type="entry name" value="ABC TRANSPORTER ATP-BINDING PROTEIN"/>
    <property type="match status" value="1"/>
</dbReference>
<reference evidence="7 8" key="1">
    <citation type="submission" date="2019-03" db="EMBL/GenBank/DDBJ databases">
        <title>Draft genome sequences of novel Actinobacteria.</title>
        <authorList>
            <person name="Sahin N."/>
            <person name="Ay H."/>
            <person name="Saygin H."/>
        </authorList>
    </citation>
    <scope>NUCLEOTIDE SEQUENCE [LARGE SCALE GENOMIC DNA]</scope>
    <source>
        <strain evidence="7 8">5K138</strain>
    </source>
</reference>
<dbReference type="EMBL" id="SMKZ01000037">
    <property type="protein sequence ID" value="TDE02240.1"/>
    <property type="molecule type" value="Genomic_DNA"/>
</dbReference>
<keyword evidence="8" id="KW-1185">Reference proteome</keyword>
<protein>
    <submittedName>
        <fullName evidence="7">Branched-chain amino acid ABC transporter permease</fullName>
    </submittedName>
</protein>
<evidence type="ECO:0000256" key="2">
    <source>
        <dbReference type="ARBA" id="ARBA00022475"/>
    </source>
</evidence>
<feature type="transmembrane region" description="Helical" evidence="6">
    <location>
        <begin position="213"/>
        <end position="235"/>
    </location>
</feature>
<dbReference type="InterPro" id="IPR043428">
    <property type="entry name" value="LivM-like"/>
</dbReference>
<name>A0A4R5CS80_9ACTN</name>
<feature type="transmembrane region" description="Helical" evidence="6">
    <location>
        <begin position="287"/>
        <end position="304"/>
    </location>
</feature>
<evidence type="ECO:0000256" key="1">
    <source>
        <dbReference type="ARBA" id="ARBA00004651"/>
    </source>
</evidence>
<evidence type="ECO:0000256" key="3">
    <source>
        <dbReference type="ARBA" id="ARBA00022692"/>
    </source>
</evidence>
<evidence type="ECO:0000313" key="7">
    <source>
        <dbReference type="EMBL" id="TDE02240.1"/>
    </source>
</evidence>
<evidence type="ECO:0000313" key="8">
    <source>
        <dbReference type="Proteomes" id="UP000294739"/>
    </source>
</evidence>
<feature type="transmembrane region" description="Helical" evidence="6">
    <location>
        <begin position="59"/>
        <end position="79"/>
    </location>
</feature>
<dbReference type="InterPro" id="IPR001851">
    <property type="entry name" value="ABC_transp_permease"/>
</dbReference>